<evidence type="ECO:0000256" key="3">
    <source>
        <dbReference type="ARBA" id="ARBA00022670"/>
    </source>
</evidence>
<evidence type="ECO:0000256" key="5">
    <source>
        <dbReference type="ARBA" id="ARBA00022833"/>
    </source>
</evidence>
<dbReference type="GO" id="GO:0005615">
    <property type="term" value="C:extracellular space"/>
    <property type="evidence" value="ECO:0007669"/>
    <property type="project" value="TreeGrafter"/>
</dbReference>
<reference evidence="9 10" key="1">
    <citation type="submission" date="2018-01" db="EMBL/GenBank/DDBJ databases">
        <title>Halomonas endophytica sp. nov., isolated from storage liquid in the stems of Populus euphratica.</title>
        <authorList>
            <person name="Chen C."/>
        </authorList>
    </citation>
    <scope>NUCLEOTIDE SEQUENCE [LARGE SCALE GENOMIC DNA]</scope>
    <source>
        <strain evidence="9 10">DSM 26881</strain>
    </source>
</reference>
<evidence type="ECO:0000256" key="1">
    <source>
        <dbReference type="ARBA" id="ARBA00001947"/>
    </source>
</evidence>
<evidence type="ECO:0000313" key="10">
    <source>
        <dbReference type="Proteomes" id="UP000235346"/>
    </source>
</evidence>
<dbReference type="PANTHER" id="PTHR11705:SF143">
    <property type="entry name" value="SLL0236 PROTEIN"/>
    <property type="match status" value="1"/>
</dbReference>
<dbReference type="RefSeq" id="WP_102626418.1">
    <property type="nucleotide sequence ID" value="NZ_PDOH01000039.1"/>
</dbReference>
<dbReference type="EMBL" id="PNRE01000016">
    <property type="protein sequence ID" value="PMR71397.1"/>
    <property type="molecule type" value="Genomic_DNA"/>
</dbReference>
<dbReference type="AlphaFoldDB" id="A0A2N7TT96"/>
<keyword evidence="10" id="KW-1185">Reference proteome</keyword>
<gene>
    <name evidence="9" type="ORF">C1H66_02960</name>
</gene>
<evidence type="ECO:0000256" key="2">
    <source>
        <dbReference type="ARBA" id="ARBA00005988"/>
    </source>
</evidence>
<keyword evidence="4" id="KW-0378">Hydrolase</keyword>
<name>A0A2N7TT96_9GAMM</name>
<keyword evidence="6" id="KW-0482">Metalloprotease</keyword>
<dbReference type="GO" id="GO:0008270">
    <property type="term" value="F:zinc ion binding"/>
    <property type="evidence" value="ECO:0007669"/>
    <property type="project" value="InterPro"/>
</dbReference>
<evidence type="ECO:0000256" key="6">
    <source>
        <dbReference type="ARBA" id="ARBA00023049"/>
    </source>
</evidence>
<evidence type="ECO:0000259" key="8">
    <source>
        <dbReference type="PROSITE" id="PS52035"/>
    </source>
</evidence>
<dbReference type="PRINTS" id="PR00765">
    <property type="entry name" value="CRBOXYPTASEA"/>
</dbReference>
<comment type="caution">
    <text evidence="9">The sequence shown here is derived from an EMBL/GenBank/DDBJ whole genome shotgun (WGS) entry which is preliminary data.</text>
</comment>
<dbReference type="OrthoDB" id="5294005at2"/>
<sequence length="581" mass="65178">MALDALDGPFRHRYLSHEALTRQLEEWAQAFPQLARLQSIATTPQGRDIWVLTIGPEPDRRRPGVWVDGNMHGTELAGSSVALAVAEAALALHLAPEALPGGWPEHQLRFLREVLFYVCPRISPDGAEQVLRQGGFVRSAPRRTPDSPARPHWLARDLDGDGHCRYLRRHDEAGDFVESPNHPGLMLPRRVEDPPPYWRLYPEGVIEHWDGVTIPEPDALRDTPDFNRHFPWGWRPEPDQLGAGHCPGAEPEPRAVIDFALAHPNLYAWLNLHTFGGVFIRPLTDAHDKCMDQHDLALYRQLATWGQSLVGYPTVSGFEEFTYEPDTPLHGDLTDFAYHQRGCVAQVCELWDLFHRLGRPRPERFIDHYTAFDREEMGRLAQWDLVNNRQRLFHPWHPLDHPQLGAVEVGGLDPSIGIWNPPPEILPAICDGLTAYWLQVASLLPRLVIETVHCTPLGDGYRELEVTVANHGYLPSHGVQAARERPWNSGVEATAIATGCRLHAPGQARQVLGHLDGWGRGLGDTAHMPWFQRSRGNGHQARARWVIQGEGEVRVKVYSPRLGEVIRTIAIPGVSGAPAPC</sequence>
<evidence type="ECO:0000256" key="7">
    <source>
        <dbReference type="PROSITE-ProRule" id="PRU01379"/>
    </source>
</evidence>
<evidence type="ECO:0000313" key="9">
    <source>
        <dbReference type="EMBL" id="PMR71397.1"/>
    </source>
</evidence>
<dbReference type="PANTHER" id="PTHR11705">
    <property type="entry name" value="PROTEASE FAMILY M14 CARBOXYPEPTIDASE A,B"/>
    <property type="match status" value="1"/>
</dbReference>
<feature type="active site" description="Proton donor/acceptor" evidence="7">
    <location>
        <position position="349"/>
    </location>
</feature>
<dbReference type="SMART" id="SM00631">
    <property type="entry name" value="Zn_pept"/>
    <property type="match status" value="1"/>
</dbReference>
<organism evidence="9 10">
    <name type="scientific">Halomonas heilongjiangensis</name>
    <dbReference type="NCBI Taxonomy" id="1387883"/>
    <lineage>
        <taxon>Bacteria</taxon>
        <taxon>Pseudomonadati</taxon>
        <taxon>Pseudomonadota</taxon>
        <taxon>Gammaproteobacteria</taxon>
        <taxon>Oceanospirillales</taxon>
        <taxon>Halomonadaceae</taxon>
        <taxon>Halomonas</taxon>
    </lineage>
</organism>
<comment type="similarity">
    <text evidence="2 7">Belongs to the peptidase M14 family.</text>
</comment>
<dbReference type="Proteomes" id="UP000235346">
    <property type="component" value="Unassembled WGS sequence"/>
</dbReference>
<proteinExistence type="inferred from homology"/>
<dbReference type="GO" id="GO:0006508">
    <property type="term" value="P:proteolysis"/>
    <property type="evidence" value="ECO:0007669"/>
    <property type="project" value="UniProtKB-KW"/>
</dbReference>
<dbReference type="CDD" id="cd06905">
    <property type="entry name" value="M14-like"/>
    <property type="match status" value="1"/>
</dbReference>
<dbReference type="SUPFAM" id="SSF53187">
    <property type="entry name" value="Zn-dependent exopeptidases"/>
    <property type="match status" value="1"/>
</dbReference>
<feature type="domain" description="Peptidase M14" evidence="8">
    <location>
        <begin position="13"/>
        <end position="384"/>
    </location>
</feature>
<comment type="cofactor">
    <cofactor evidence="1">
        <name>Zn(2+)</name>
        <dbReference type="ChEBI" id="CHEBI:29105"/>
    </cofactor>
</comment>
<dbReference type="Pfam" id="PF00246">
    <property type="entry name" value="Peptidase_M14"/>
    <property type="match status" value="2"/>
</dbReference>
<dbReference type="InterPro" id="IPR000834">
    <property type="entry name" value="Peptidase_M14"/>
</dbReference>
<accession>A0A2N7TT96</accession>
<keyword evidence="3" id="KW-0645">Protease</keyword>
<dbReference type="Gene3D" id="3.40.630.10">
    <property type="entry name" value="Zn peptidases"/>
    <property type="match status" value="1"/>
</dbReference>
<dbReference type="PROSITE" id="PS52035">
    <property type="entry name" value="PEPTIDASE_M14"/>
    <property type="match status" value="1"/>
</dbReference>
<dbReference type="GO" id="GO:0004181">
    <property type="term" value="F:metallocarboxypeptidase activity"/>
    <property type="evidence" value="ECO:0007669"/>
    <property type="project" value="InterPro"/>
</dbReference>
<keyword evidence="5" id="KW-0862">Zinc</keyword>
<evidence type="ECO:0000256" key="4">
    <source>
        <dbReference type="ARBA" id="ARBA00022801"/>
    </source>
</evidence>
<protein>
    <submittedName>
        <fullName evidence="9">Peptidase M14</fullName>
    </submittedName>
</protein>